<comment type="caution">
    <text evidence="2">The sequence shown here is derived from an EMBL/GenBank/DDBJ whole genome shotgun (WGS) entry which is preliminary data.</text>
</comment>
<sequence length="141" mass="15506">MATSGVSAIRIIIRLVFNLSYRLFLQHTHVPRLIPLITSNCTSKSVAVRRGQSGGPQVRRIQTHPCSLLLVGVFLPSNLTFVSSRTYWGLRNHFPAEADALYNSLEPSYQKTLQSCLKSSGSVASLPQSDRSSSSSQESLK</sequence>
<dbReference type="InterPro" id="IPR011989">
    <property type="entry name" value="ARM-like"/>
</dbReference>
<evidence type="ECO:0000313" key="2">
    <source>
        <dbReference type="EMBL" id="MEQ2174891.1"/>
    </source>
</evidence>
<dbReference type="Proteomes" id="UP001476798">
    <property type="component" value="Unassembled WGS sequence"/>
</dbReference>
<feature type="region of interest" description="Disordered" evidence="1">
    <location>
        <begin position="121"/>
        <end position="141"/>
    </location>
</feature>
<dbReference type="EMBL" id="JAHRIO010050765">
    <property type="protein sequence ID" value="MEQ2174891.1"/>
    <property type="molecule type" value="Genomic_DNA"/>
</dbReference>
<dbReference type="PANTHER" id="PTHR21567:SF30">
    <property type="entry name" value="CLIP-ASSOCIATING PROTEIN 2"/>
    <property type="match status" value="1"/>
</dbReference>
<gene>
    <name evidence="2" type="ORF">GOODEAATRI_012370</name>
</gene>
<organism evidence="2 3">
    <name type="scientific">Goodea atripinnis</name>
    <dbReference type="NCBI Taxonomy" id="208336"/>
    <lineage>
        <taxon>Eukaryota</taxon>
        <taxon>Metazoa</taxon>
        <taxon>Chordata</taxon>
        <taxon>Craniata</taxon>
        <taxon>Vertebrata</taxon>
        <taxon>Euteleostomi</taxon>
        <taxon>Actinopterygii</taxon>
        <taxon>Neopterygii</taxon>
        <taxon>Teleostei</taxon>
        <taxon>Neoteleostei</taxon>
        <taxon>Acanthomorphata</taxon>
        <taxon>Ovalentaria</taxon>
        <taxon>Atherinomorphae</taxon>
        <taxon>Cyprinodontiformes</taxon>
        <taxon>Goodeidae</taxon>
        <taxon>Goodea</taxon>
    </lineage>
</organism>
<dbReference type="PANTHER" id="PTHR21567">
    <property type="entry name" value="CLASP"/>
    <property type="match status" value="1"/>
</dbReference>
<protein>
    <submittedName>
        <fullName evidence="2">Uncharacterized protein</fullName>
    </submittedName>
</protein>
<feature type="compositionally biased region" description="Low complexity" evidence="1">
    <location>
        <begin position="125"/>
        <end position="141"/>
    </location>
</feature>
<accession>A0ABV0NTZ4</accession>
<proteinExistence type="predicted"/>
<keyword evidence="3" id="KW-1185">Reference proteome</keyword>
<evidence type="ECO:0000313" key="3">
    <source>
        <dbReference type="Proteomes" id="UP001476798"/>
    </source>
</evidence>
<evidence type="ECO:0000256" key="1">
    <source>
        <dbReference type="SAM" id="MobiDB-lite"/>
    </source>
</evidence>
<dbReference type="Gene3D" id="1.25.10.10">
    <property type="entry name" value="Leucine-rich Repeat Variant"/>
    <property type="match status" value="1"/>
</dbReference>
<name>A0ABV0NTZ4_9TELE</name>
<reference evidence="2 3" key="1">
    <citation type="submission" date="2021-06" db="EMBL/GenBank/DDBJ databases">
        <authorList>
            <person name="Palmer J.M."/>
        </authorList>
    </citation>
    <scope>NUCLEOTIDE SEQUENCE [LARGE SCALE GENOMIC DNA]</scope>
    <source>
        <strain evidence="2 3">GA_2019</strain>
        <tissue evidence="2">Muscle</tissue>
    </source>
</reference>